<protein>
    <submittedName>
        <fullName evidence="3">CAZy families GH24 protein</fullName>
    </submittedName>
</protein>
<dbReference type="GO" id="GO:0003796">
    <property type="term" value="F:lysozyme activity"/>
    <property type="evidence" value="ECO:0007669"/>
    <property type="project" value="InterPro"/>
</dbReference>
<reference evidence="3" key="1">
    <citation type="journal article" date="2013" name="Environ. Microbiol.">
        <title>Seasonally variable intestinal metagenomes of the red palm weevil (Rhynchophorus ferrugineus).</title>
        <authorList>
            <person name="Jia S."/>
            <person name="Zhang X."/>
            <person name="Zhang G."/>
            <person name="Yin A."/>
            <person name="Zhang S."/>
            <person name="Li F."/>
            <person name="Wang L."/>
            <person name="Zhao D."/>
            <person name="Yun Q."/>
            <person name="Tala"/>
            <person name="Wang J."/>
            <person name="Sun G."/>
            <person name="Baabdullah M."/>
            <person name="Yu X."/>
            <person name="Hu S."/>
            <person name="Al-Mssallem I.S."/>
            <person name="Yu J."/>
        </authorList>
    </citation>
    <scope>NUCLEOTIDE SEQUENCE</scope>
</reference>
<dbReference type="GO" id="GO:0031640">
    <property type="term" value="P:killing of cells of another organism"/>
    <property type="evidence" value="ECO:0007669"/>
    <property type="project" value="UniProtKB-KW"/>
</dbReference>
<feature type="non-terminal residue" evidence="3">
    <location>
        <position position="1"/>
    </location>
</feature>
<proteinExistence type="predicted"/>
<dbReference type="SUPFAM" id="SSF53955">
    <property type="entry name" value="Lysozyme-like"/>
    <property type="match status" value="1"/>
</dbReference>
<dbReference type="AlphaFoldDB" id="A0A060C5E0"/>
<evidence type="ECO:0000256" key="1">
    <source>
        <dbReference type="ARBA" id="ARBA00022529"/>
    </source>
</evidence>
<evidence type="ECO:0000313" key="3">
    <source>
        <dbReference type="EMBL" id="AIA90404.1"/>
    </source>
</evidence>
<name>A0A060C5E0_9GAMM</name>
<keyword evidence="2" id="KW-0081">Bacteriolytic enzyme</keyword>
<accession>A0A060C5E0</accession>
<dbReference type="Gene3D" id="1.10.530.40">
    <property type="match status" value="1"/>
</dbReference>
<dbReference type="EMBL" id="KF123103">
    <property type="protein sequence ID" value="AIA90404.1"/>
    <property type="molecule type" value="Genomic_DNA"/>
</dbReference>
<dbReference type="GO" id="GO:0042742">
    <property type="term" value="P:defense response to bacterium"/>
    <property type="evidence" value="ECO:0007669"/>
    <property type="project" value="UniProtKB-KW"/>
</dbReference>
<keyword evidence="1" id="KW-0929">Antimicrobial</keyword>
<evidence type="ECO:0000256" key="2">
    <source>
        <dbReference type="ARBA" id="ARBA00022638"/>
    </source>
</evidence>
<sequence length="59" mass="6867">VHHGLYYSTVLKIINGDIDGDLERAWMLYSHSQGKIMKGLLNRRHSELNVFHEGVYIKL</sequence>
<dbReference type="InterPro" id="IPR023346">
    <property type="entry name" value="Lysozyme-like_dom_sf"/>
</dbReference>
<dbReference type="InterPro" id="IPR023347">
    <property type="entry name" value="Lysozyme_dom_sf"/>
</dbReference>
<organism evidence="3">
    <name type="scientific">uncultured Dickeya sp</name>
    <dbReference type="NCBI Taxonomy" id="741653"/>
    <lineage>
        <taxon>Bacteria</taxon>
        <taxon>Pseudomonadati</taxon>
        <taxon>Pseudomonadota</taxon>
        <taxon>Gammaproteobacteria</taxon>
        <taxon>Enterobacterales</taxon>
        <taxon>Pectobacteriaceae</taxon>
        <taxon>Dickeya</taxon>
        <taxon>environmental samples</taxon>
    </lineage>
</organism>